<keyword evidence="8" id="KW-1185">Reference proteome</keyword>
<dbReference type="PROSITE" id="PS00688">
    <property type="entry name" value="SIGMA54_INTERACT_3"/>
    <property type="match status" value="1"/>
</dbReference>
<dbReference type="Pfam" id="PF00158">
    <property type="entry name" value="Sigma54_activat"/>
    <property type="match status" value="1"/>
</dbReference>
<evidence type="ECO:0000256" key="1">
    <source>
        <dbReference type="ARBA" id="ARBA00022741"/>
    </source>
</evidence>
<dbReference type="InterPro" id="IPR003018">
    <property type="entry name" value="GAF"/>
</dbReference>
<protein>
    <submittedName>
        <fullName evidence="7">Nitric oxide reductase transcription regulator</fullName>
    </submittedName>
</protein>
<dbReference type="AlphaFoldDB" id="A0A261UN97"/>
<dbReference type="PROSITE" id="PS00675">
    <property type="entry name" value="SIGMA54_INTERACT_1"/>
    <property type="match status" value="1"/>
</dbReference>
<dbReference type="PANTHER" id="PTHR32071">
    <property type="entry name" value="TRANSCRIPTIONAL REGULATORY PROTEIN"/>
    <property type="match status" value="1"/>
</dbReference>
<keyword evidence="2" id="KW-0067">ATP-binding</keyword>
<evidence type="ECO:0000313" key="8">
    <source>
        <dbReference type="Proteomes" id="UP000215767"/>
    </source>
</evidence>
<sequence>MPARTQHPLLGAITPLVADLARELAPAERYRRLLDALRALLPCDAIGLLRLEGDALIPLAMEGLSPDAMGRRFRLDQHPRLRALLEADGAMRFPPDSGLPDPYDGLVAEGGELHVHDCMGCVIAVGQRKWGLLTLDALQAGRFSEEDLGVLDVFAGLAAATVTVAARIEQLAVTAEDERRRAESYRLAAAEPSRRLTGQSSAFRRLTKDVEMVAASELTVLITGETGVGKELVAQALHAGSPRAGKPMISVNCAALPDNLIESELFGHVRGAFSGAVQDRRGKFELAHGGTLFLDEVGELPLSAQAKLLRVLQSGQLQRVGSDREHQVDVRLIAATNRDLAEEVRARRMRADFYHRLSVYPLRVPPLRERGRDVLLLAGAFLEENRARLGLGAVRLQPEAHAVLQHYGWPGNVRELEHVISRGVLKALGRHAERPRILTVTPDDMDIEQPDAPRAGLPAALSATLGNSLPAILARQAPGADALPLQQTLQAVEQATIESCLARHGNNWSAAARELGVDRANLRRRAARLGIPVQGKPGRPRRAKPSSTGS</sequence>
<dbReference type="SUPFAM" id="SSF55781">
    <property type="entry name" value="GAF domain-like"/>
    <property type="match status" value="1"/>
</dbReference>
<dbReference type="InterPro" id="IPR027417">
    <property type="entry name" value="P-loop_NTPase"/>
</dbReference>
<dbReference type="InterPro" id="IPR058031">
    <property type="entry name" value="AAA_lid_NorR"/>
</dbReference>
<organism evidence="7 8">
    <name type="scientific">Bordetella genomosp. 11</name>
    <dbReference type="NCBI Taxonomy" id="1416808"/>
    <lineage>
        <taxon>Bacteria</taxon>
        <taxon>Pseudomonadati</taxon>
        <taxon>Pseudomonadota</taxon>
        <taxon>Betaproteobacteria</taxon>
        <taxon>Burkholderiales</taxon>
        <taxon>Alcaligenaceae</taxon>
        <taxon>Bordetella</taxon>
    </lineage>
</organism>
<accession>A0A261UN97</accession>
<dbReference type="SUPFAM" id="SSF46689">
    <property type="entry name" value="Homeodomain-like"/>
    <property type="match status" value="1"/>
</dbReference>
<evidence type="ECO:0000256" key="5">
    <source>
        <dbReference type="ARBA" id="ARBA00023163"/>
    </source>
</evidence>
<dbReference type="SMART" id="SM00382">
    <property type="entry name" value="AAA"/>
    <property type="match status" value="1"/>
</dbReference>
<evidence type="ECO:0000256" key="4">
    <source>
        <dbReference type="ARBA" id="ARBA00023125"/>
    </source>
</evidence>
<dbReference type="SMART" id="SM00065">
    <property type="entry name" value="GAF"/>
    <property type="match status" value="1"/>
</dbReference>
<dbReference type="RefSeq" id="WP_094844604.1">
    <property type="nucleotide sequence ID" value="NZ_NEVS01000004.1"/>
</dbReference>
<dbReference type="PANTHER" id="PTHR32071:SF35">
    <property type="entry name" value="ANAEROBIC NITRIC OXIDE REDUCTASE TRANSCRIPTION REGULATOR NORR"/>
    <property type="match status" value="1"/>
</dbReference>
<keyword evidence="4" id="KW-0238">DNA-binding</keyword>
<dbReference type="PROSITE" id="PS50045">
    <property type="entry name" value="SIGMA54_INTERACT_4"/>
    <property type="match status" value="1"/>
</dbReference>
<dbReference type="InterPro" id="IPR025662">
    <property type="entry name" value="Sigma_54_int_dom_ATP-bd_1"/>
</dbReference>
<dbReference type="InterPro" id="IPR025944">
    <property type="entry name" value="Sigma_54_int_dom_CS"/>
</dbReference>
<keyword evidence="1" id="KW-0547">Nucleotide-binding</keyword>
<dbReference type="Gene3D" id="1.10.10.60">
    <property type="entry name" value="Homeodomain-like"/>
    <property type="match status" value="1"/>
</dbReference>
<dbReference type="InterPro" id="IPR002078">
    <property type="entry name" value="Sigma_54_int"/>
</dbReference>
<evidence type="ECO:0000256" key="2">
    <source>
        <dbReference type="ARBA" id="ARBA00022840"/>
    </source>
</evidence>
<dbReference type="InterPro" id="IPR025943">
    <property type="entry name" value="Sigma_54_int_dom_ATP-bd_2"/>
</dbReference>
<dbReference type="Proteomes" id="UP000215767">
    <property type="component" value="Unassembled WGS sequence"/>
</dbReference>
<dbReference type="PROSITE" id="PS00676">
    <property type="entry name" value="SIGMA54_INTERACT_2"/>
    <property type="match status" value="1"/>
</dbReference>
<evidence type="ECO:0000313" key="7">
    <source>
        <dbReference type="EMBL" id="OZI63346.1"/>
    </source>
</evidence>
<dbReference type="Gene3D" id="3.30.450.40">
    <property type="match status" value="1"/>
</dbReference>
<comment type="caution">
    <text evidence="7">The sequence shown here is derived from an EMBL/GenBank/DDBJ whole genome shotgun (WGS) entry which is preliminary data.</text>
</comment>
<dbReference type="Pfam" id="PF01590">
    <property type="entry name" value="GAF"/>
    <property type="match status" value="1"/>
</dbReference>
<name>A0A261UN97_9BORD</name>
<dbReference type="Gene3D" id="1.10.8.60">
    <property type="match status" value="1"/>
</dbReference>
<dbReference type="NCBIfam" id="NF003451">
    <property type="entry name" value="PRK05022.1"/>
    <property type="match status" value="1"/>
</dbReference>
<keyword evidence="3" id="KW-0805">Transcription regulation</keyword>
<dbReference type="InterPro" id="IPR029016">
    <property type="entry name" value="GAF-like_dom_sf"/>
</dbReference>
<dbReference type="EMBL" id="NEVS01000004">
    <property type="protein sequence ID" value="OZI63346.1"/>
    <property type="molecule type" value="Genomic_DNA"/>
</dbReference>
<dbReference type="SUPFAM" id="SSF52540">
    <property type="entry name" value="P-loop containing nucleoside triphosphate hydrolases"/>
    <property type="match status" value="1"/>
</dbReference>
<feature type="domain" description="Sigma-54 factor interaction" evidence="6">
    <location>
        <begin position="196"/>
        <end position="425"/>
    </location>
</feature>
<dbReference type="Pfam" id="PF02954">
    <property type="entry name" value="HTH_8"/>
    <property type="match status" value="1"/>
</dbReference>
<proteinExistence type="predicted"/>
<dbReference type="CDD" id="cd00009">
    <property type="entry name" value="AAA"/>
    <property type="match status" value="1"/>
</dbReference>
<dbReference type="InterPro" id="IPR009057">
    <property type="entry name" value="Homeodomain-like_sf"/>
</dbReference>
<dbReference type="GO" id="GO:0005524">
    <property type="term" value="F:ATP binding"/>
    <property type="evidence" value="ECO:0007669"/>
    <property type="project" value="UniProtKB-KW"/>
</dbReference>
<dbReference type="Pfam" id="PF25601">
    <property type="entry name" value="AAA_lid_14"/>
    <property type="match status" value="1"/>
</dbReference>
<dbReference type="FunFam" id="3.40.50.300:FF:000006">
    <property type="entry name" value="DNA-binding transcriptional regulator NtrC"/>
    <property type="match status" value="1"/>
</dbReference>
<evidence type="ECO:0000256" key="3">
    <source>
        <dbReference type="ARBA" id="ARBA00023015"/>
    </source>
</evidence>
<dbReference type="OrthoDB" id="9761705at2"/>
<reference evidence="8" key="1">
    <citation type="submission" date="2017-05" db="EMBL/GenBank/DDBJ databases">
        <title>Complete and WGS of Bordetella genogroups.</title>
        <authorList>
            <person name="Spilker T."/>
            <person name="Lipuma J."/>
        </authorList>
    </citation>
    <scope>NUCLEOTIDE SEQUENCE [LARGE SCALE GENOMIC DNA]</scope>
    <source>
        <strain evidence="8">AU8856</strain>
    </source>
</reference>
<dbReference type="InterPro" id="IPR002197">
    <property type="entry name" value="HTH_Fis"/>
</dbReference>
<dbReference type="GO" id="GO:0006355">
    <property type="term" value="P:regulation of DNA-templated transcription"/>
    <property type="evidence" value="ECO:0007669"/>
    <property type="project" value="InterPro"/>
</dbReference>
<evidence type="ECO:0000259" key="6">
    <source>
        <dbReference type="PROSITE" id="PS50045"/>
    </source>
</evidence>
<dbReference type="GO" id="GO:0043565">
    <property type="term" value="F:sequence-specific DNA binding"/>
    <property type="evidence" value="ECO:0007669"/>
    <property type="project" value="InterPro"/>
</dbReference>
<keyword evidence="5" id="KW-0804">Transcription</keyword>
<dbReference type="Gene3D" id="3.40.50.300">
    <property type="entry name" value="P-loop containing nucleotide triphosphate hydrolases"/>
    <property type="match status" value="1"/>
</dbReference>
<gene>
    <name evidence="7" type="ORF">CAL28_14000</name>
</gene>
<dbReference type="InterPro" id="IPR003593">
    <property type="entry name" value="AAA+_ATPase"/>
</dbReference>